<dbReference type="InterPro" id="IPR045445">
    <property type="entry name" value="DUF6502"/>
</dbReference>
<dbReference type="Pfam" id="PF20112">
    <property type="entry name" value="DUF6502"/>
    <property type="match status" value="1"/>
</dbReference>
<organism evidence="1 2">
    <name type="scientific">Natronospira elongata</name>
    <dbReference type="NCBI Taxonomy" id="3110268"/>
    <lineage>
        <taxon>Bacteria</taxon>
        <taxon>Pseudomonadati</taxon>
        <taxon>Pseudomonadota</taxon>
        <taxon>Gammaproteobacteria</taxon>
        <taxon>Natronospirales</taxon>
        <taxon>Natronospiraceae</taxon>
        <taxon>Natronospira</taxon>
    </lineage>
</organism>
<dbReference type="EMBL" id="JAYGII010000003">
    <property type="protein sequence ID" value="MEA5444640.1"/>
    <property type="molecule type" value="Genomic_DNA"/>
</dbReference>
<proteinExistence type="predicted"/>
<dbReference type="Proteomes" id="UP001302316">
    <property type="component" value="Unassembled WGS sequence"/>
</dbReference>
<evidence type="ECO:0000313" key="1">
    <source>
        <dbReference type="EMBL" id="MEA5444640.1"/>
    </source>
</evidence>
<protein>
    <submittedName>
        <fullName evidence="1">DUF6502 family protein</fullName>
    </submittedName>
</protein>
<keyword evidence="2" id="KW-1185">Reference proteome</keyword>
<dbReference type="AlphaFoldDB" id="A0AAP6JCY1"/>
<gene>
    <name evidence="1" type="ORF">VCB98_02270</name>
</gene>
<name>A0AAP6JCY1_9GAMM</name>
<dbReference type="RefSeq" id="WP_346050059.1">
    <property type="nucleotide sequence ID" value="NZ_JAYGII010000003.1"/>
</dbReference>
<comment type="caution">
    <text evidence="1">The sequence shown here is derived from an EMBL/GenBank/DDBJ whole genome shotgun (WGS) entry which is preliminary data.</text>
</comment>
<reference evidence="1 2" key="1">
    <citation type="submission" date="2023-12" db="EMBL/GenBank/DDBJ databases">
        <title>Whole-genome sequencing of halo(alkali)philic microorganisms from hypersaline lakes.</title>
        <authorList>
            <person name="Sorokin D.Y."/>
            <person name="Merkel A.Y."/>
            <person name="Messina E."/>
            <person name="Yakimov M."/>
        </authorList>
    </citation>
    <scope>NUCLEOTIDE SEQUENCE [LARGE SCALE GENOMIC DNA]</scope>
    <source>
        <strain evidence="1 2">AB-CW1</strain>
    </source>
</reference>
<evidence type="ECO:0000313" key="2">
    <source>
        <dbReference type="Proteomes" id="UP001302316"/>
    </source>
</evidence>
<sequence>MNENSPLNQALVSMLRPLARLLLRNGVSYKAFAELAKSVFVEVAREEFRIPGRKQSDSRVSVITGLSRKEVKRVQSVPENNGEATLRLFNRAARVIYGWVNDPDFVDGQGEPVRLKMEDDQAAIDFVSLVRRYSGDAPPRAVLDELDRVRAVERHDDGHLSLRTKTYAPPADAAPDKLQFLGDAAAAMIESVDRHWKDSQTPHFHGISVREVPESSLEAFRRAGAEEGKQAVDKLAACLPSEKSDSSGRSRRAGAVVFTFEQ</sequence>
<accession>A0AAP6JCY1</accession>